<feature type="domain" description="Multidrug resistance protein MdtA-like barrel-sandwich hybrid" evidence="5">
    <location>
        <begin position="57"/>
        <end position="267"/>
    </location>
</feature>
<feature type="coiled-coil region" evidence="4">
    <location>
        <begin position="204"/>
        <end position="238"/>
    </location>
</feature>
<dbReference type="EMBL" id="PTIY01000003">
    <property type="protein sequence ID" value="PPK72628.1"/>
    <property type="molecule type" value="Genomic_DNA"/>
</dbReference>
<dbReference type="RefSeq" id="WP_104422728.1">
    <property type="nucleotide sequence ID" value="NZ_PTIY01000003.1"/>
</dbReference>
<reference evidence="6 7" key="1">
    <citation type="submission" date="2018-02" db="EMBL/GenBank/DDBJ databases">
        <title>Subsurface microbial communities from deep shales in Ohio and West Virginia, USA.</title>
        <authorList>
            <person name="Wrighton K."/>
        </authorList>
    </citation>
    <scope>NUCLEOTIDE SEQUENCE [LARGE SCALE GENOMIC DNA]</scope>
    <source>
        <strain evidence="6 7">OWC-G53F</strain>
    </source>
</reference>
<dbReference type="GO" id="GO:0030313">
    <property type="term" value="C:cell envelope"/>
    <property type="evidence" value="ECO:0007669"/>
    <property type="project" value="UniProtKB-SubCell"/>
</dbReference>
<dbReference type="SUPFAM" id="SSF111369">
    <property type="entry name" value="HlyD-like secretion proteins"/>
    <property type="match status" value="2"/>
</dbReference>
<keyword evidence="3 4" id="KW-0175">Coiled coil</keyword>
<sequence length="369" mass="40849">MENKNRTSVVIALLTGVLLIAPAVWWLAWREPPFPEGLVQANGRIEGDHYTAAGKWSGRVTELLAREGDQVEKGQALVTLDDVQTRARLDQAKSGVDAIKAKLTAARTSLSVFKKNVPLKIETAKAGLTHANASRVSADATEEQERKDAERFRELLKRQTVEQHRSEQAELSWKVARAQHTTTQTAVTQAEKLLAEASLGWEQVKAQEDEVAALEAQVTQAEAALAEAQSVLDDLVVRAPASGMITTRIVDAGEVVAAGSPLFDIVDLDRLYLKVYVPEKEIGKVRLGLPARIYTDAFPDRPFPATLRYIASQAEFTPKEVQTPDERVKLVYAVKLYLDENPDHRLTPGLPADAVIRWQENAPWAKPRW</sequence>
<dbReference type="PANTHER" id="PTHR32347:SF23">
    <property type="entry name" value="BLL5650 PROTEIN"/>
    <property type="match status" value="1"/>
</dbReference>
<comment type="caution">
    <text evidence="6">The sequence shown here is derived from an EMBL/GenBank/DDBJ whole genome shotgun (WGS) entry which is preliminary data.</text>
</comment>
<dbReference type="OrthoDB" id="9778236at2"/>
<evidence type="ECO:0000313" key="7">
    <source>
        <dbReference type="Proteomes" id="UP000238071"/>
    </source>
</evidence>
<evidence type="ECO:0000259" key="5">
    <source>
        <dbReference type="Pfam" id="PF25917"/>
    </source>
</evidence>
<evidence type="ECO:0000313" key="6">
    <source>
        <dbReference type="EMBL" id="PPK72628.1"/>
    </source>
</evidence>
<dbReference type="Gene3D" id="1.10.287.470">
    <property type="entry name" value="Helix hairpin bin"/>
    <property type="match status" value="1"/>
</dbReference>
<name>A0A2S6H566_9GAMM</name>
<keyword evidence="7" id="KW-1185">Reference proteome</keyword>
<dbReference type="Pfam" id="PF25917">
    <property type="entry name" value="BSH_RND"/>
    <property type="match status" value="1"/>
</dbReference>
<dbReference type="InterPro" id="IPR050465">
    <property type="entry name" value="UPF0194_transport"/>
</dbReference>
<evidence type="ECO:0000256" key="3">
    <source>
        <dbReference type="ARBA" id="ARBA00023054"/>
    </source>
</evidence>
<dbReference type="AlphaFoldDB" id="A0A2S6H566"/>
<evidence type="ECO:0000256" key="4">
    <source>
        <dbReference type="SAM" id="Coils"/>
    </source>
</evidence>
<evidence type="ECO:0000256" key="2">
    <source>
        <dbReference type="ARBA" id="ARBA00009477"/>
    </source>
</evidence>
<proteinExistence type="inferred from homology"/>
<accession>A0A2S6H566</accession>
<comment type="similarity">
    <text evidence="2">Belongs to the membrane fusion protein (MFP) (TC 8.A.1) family.</text>
</comment>
<gene>
    <name evidence="6" type="ORF">B0F88_10361</name>
</gene>
<dbReference type="Proteomes" id="UP000238071">
    <property type="component" value="Unassembled WGS sequence"/>
</dbReference>
<organism evidence="6 7">
    <name type="scientific">Methylobacter tundripaludum</name>
    <dbReference type="NCBI Taxonomy" id="173365"/>
    <lineage>
        <taxon>Bacteria</taxon>
        <taxon>Pseudomonadati</taxon>
        <taxon>Pseudomonadota</taxon>
        <taxon>Gammaproteobacteria</taxon>
        <taxon>Methylococcales</taxon>
        <taxon>Methylococcaceae</taxon>
        <taxon>Methylobacter</taxon>
    </lineage>
</organism>
<dbReference type="PANTHER" id="PTHR32347">
    <property type="entry name" value="EFFLUX SYSTEM COMPONENT YKNX-RELATED"/>
    <property type="match status" value="1"/>
</dbReference>
<evidence type="ECO:0000256" key="1">
    <source>
        <dbReference type="ARBA" id="ARBA00004196"/>
    </source>
</evidence>
<dbReference type="Gene3D" id="2.40.30.170">
    <property type="match status" value="1"/>
</dbReference>
<protein>
    <submittedName>
        <fullName evidence="6">HlyD family secretion protein</fullName>
    </submittedName>
</protein>
<comment type="subcellular location">
    <subcellularLocation>
        <location evidence="1">Cell envelope</location>
    </subcellularLocation>
</comment>
<dbReference type="Gene3D" id="2.40.50.100">
    <property type="match status" value="1"/>
</dbReference>
<dbReference type="InterPro" id="IPR058625">
    <property type="entry name" value="MdtA-like_BSH"/>
</dbReference>
<dbReference type="PRINTS" id="PR01490">
    <property type="entry name" value="RTXTOXIND"/>
</dbReference>